<evidence type="ECO:0000259" key="7">
    <source>
        <dbReference type="Pfam" id="PF19838"/>
    </source>
</evidence>
<dbReference type="InterPro" id="IPR005653">
    <property type="entry name" value="OstA-like_N"/>
</dbReference>
<evidence type="ECO:0000259" key="5">
    <source>
        <dbReference type="Pfam" id="PF03968"/>
    </source>
</evidence>
<keyword evidence="9" id="KW-1185">Reference proteome</keyword>
<dbReference type="InterPro" id="IPR007543">
    <property type="entry name" value="LptD_C"/>
</dbReference>
<feature type="domain" description="LptD C-terminal" evidence="6">
    <location>
        <begin position="275"/>
        <end position="639"/>
    </location>
</feature>
<dbReference type="Proteomes" id="UP000198640">
    <property type="component" value="Unassembled WGS sequence"/>
</dbReference>
<name>A0A1H3NNX2_9PROT</name>
<dbReference type="GO" id="GO:0043165">
    <property type="term" value="P:Gram-negative-bacterium-type cell outer membrane assembly"/>
    <property type="evidence" value="ECO:0007669"/>
    <property type="project" value="UniProtKB-UniRule"/>
</dbReference>
<dbReference type="AlphaFoldDB" id="A0A1H3NNX2"/>
<dbReference type="InterPro" id="IPR050218">
    <property type="entry name" value="LptD"/>
</dbReference>
<dbReference type="GO" id="GO:0015920">
    <property type="term" value="P:lipopolysaccharide transport"/>
    <property type="evidence" value="ECO:0007669"/>
    <property type="project" value="InterPro"/>
</dbReference>
<feature type="domain" description="LPS-assembly protein LptD central" evidence="7">
    <location>
        <begin position="175"/>
        <end position="254"/>
    </location>
</feature>
<evidence type="ECO:0000313" key="8">
    <source>
        <dbReference type="EMBL" id="SDY90602.1"/>
    </source>
</evidence>
<proteinExistence type="inferred from homology"/>
<evidence type="ECO:0000256" key="3">
    <source>
        <dbReference type="ARBA" id="ARBA00023237"/>
    </source>
</evidence>
<evidence type="ECO:0000256" key="4">
    <source>
        <dbReference type="HAMAP-Rule" id="MF_01411"/>
    </source>
</evidence>
<dbReference type="EMBL" id="FNOY01000077">
    <property type="protein sequence ID" value="SDY90602.1"/>
    <property type="molecule type" value="Genomic_DNA"/>
</dbReference>
<dbReference type="Pfam" id="PF03968">
    <property type="entry name" value="LptD_N"/>
    <property type="match status" value="1"/>
</dbReference>
<accession>A0A1H3NNX2</accession>
<comment type="subunit">
    <text evidence="4">Component of the lipopolysaccharide transport and assembly complex. Interacts with LptE and LptA.</text>
</comment>
<feature type="signal peptide" evidence="4">
    <location>
        <begin position="1"/>
        <end position="23"/>
    </location>
</feature>
<dbReference type="STRING" id="44576.SAMN05421881_107711"/>
<dbReference type="GO" id="GO:1990351">
    <property type="term" value="C:transporter complex"/>
    <property type="evidence" value="ECO:0007669"/>
    <property type="project" value="TreeGrafter"/>
</dbReference>
<sequence precursor="true">MQTLTLCILFHVLLLMLPTGAMGADPLFQTDDNRPIYIDADQIDGYYQQEIEATGNVRVRRGDQVLTADRIKYYQDTEDLEVEGNILFERVDDILQGSYLQLNLQTEIGELTDPRYFIKDGSGRGSGNLLLLEGEDHYRLKKGNYTTCPVDNDDWYILADDLRIDNEKQVGTARSVTVRFKDVPILYVPWMNFSLSGQRKTGLLAPVIGNTARSGAEVSIPFYWNIAPNYDATIAPRYMSKRGLMFNNEFRYLKPTLGGQLFFDLLPDDTVTNSTRYALALNHTHWLGSGWFGALHYNRVSDDNYFRDLSNNIAFTSQTNLLQQATASYYSGLGRDGSLMFNALLQQFQTIQDPRARIISPYKRLPQFMLNATKRNVYGLDFDFAGSWTNFSHPSLQHGLRLALYPSISMPLQTSYGYIRPRVAVHHTRYNLNRPTATGEKHPDRTLPILSLDSGLVFERDTTMWNESFVQTIEPRLFYVFTPYKDQNFLPNFDSAEMDFSFAQIFTERRFSGEDRINDSNEITLALTSRMIQSATGNERLRFSVGQKVRFRERRLVLGDQATSTKSDFIAELSGSLSPHITTDAGIQLNQNNFLTEKVRTGISYHPAPGKVINAGYRYTRDVFEQVDISTQWPFRKNWQGMASVNYSLKDDRLLAGLLGLEYNACCWSLRLVANRFATAEQKTSTAVFVQLELNGLMKIGTNPIRVLQQGIPGYTRTSLQ</sequence>
<comment type="function">
    <text evidence="4">Together with LptE, is involved in the assembly of lipopolysaccharide (LPS) at the surface of the outer membrane.</text>
</comment>
<dbReference type="Pfam" id="PF19838">
    <property type="entry name" value="LptD_2"/>
    <property type="match status" value="1"/>
</dbReference>
<comment type="subcellular location">
    <subcellularLocation>
        <location evidence="4">Cell outer membrane</location>
    </subcellularLocation>
</comment>
<feature type="domain" description="Organic solvent tolerance-like N-terminal" evidence="5">
    <location>
        <begin position="37"/>
        <end position="169"/>
    </location>
</feature>
<dbReference type="InterPro" id="IPR020889">
    <property type="entry name" value="LipoPS_assembly_LptD"/>
</dbReference>
<keyword evidence="2 4" id="KW-0472">Membrane</keyword>
<evidence type="ECO:0000256" key="2">
    <source>
        <dbReference type="ARBA" id="ARBA00023136"/>
    </source>
</evidence>
<evidence type="ECO:0000313" key="9">
    <source>
        <dbReference type="Proteomes" id="UP000198640"/>
    </source>
</evidence>
<reference evidence="8 9" key="1">
    <citation type="submission" date="2016-10" db="EMBL/GenBank/DDBJ databases">
        <authorList>
            <person name="de Groot N.N."/>
        </authorList>
    </citation>
    <scope>NUCLEOTIDE SEQUENCE [LARGE SCALE GENOMIC DNA]</scope>
    <source>
        <strain evidence="8 9">Nm1</strain>
    </source>
</reference>
<feature type="chain" id="PRO_5011802282" description="LPS-assembly protein LptD" evidence="4">
    <location>
        <begin position="24"/>
        <end position="721"/>
    </location>
</feature>
<evidence type="ECO:0000259" key="6">
    <source>
        <dbReference type="Pfam" id="PF04453"/>
    </source>
</evidence>
<dbReference type="PANTHER" id="PTHR30189">
    <property type="entry name" value="LPS-ASSEMBLY PROTEIN"/>
    <property type="match status" value="1"/>
</dbReference>
<comment type="similarity">
    <text evidence="4">Belongs to the LptD family.</text>
</comment>
<keyword evidence="3 4" id="KW-0998">Cell outer membrane</keyword>
<dbReference type="HAMAP" id="MF_01411">
    <property type="entry name" value="LPS_assembly_LptD"/>
    <property type="match status" value="1"/>
</dbReference>
<dbReference type="OrthoDB" id="9760225at2"/>
<dbReference type="GO" id="GO:0009279">
    <property type="term" value="C:cell outer membrane"/>
    <property type="evidence" value="ECO:0007669"/>
    <property type="project" value="UniProtKB-SubCell"/>
</dbReference>
<organism evidence="8 9">
    <name type="scientific">Nitrosomonas halophila</name>
    <dbReference type="NCBI Taxonomy" id="44576"/>
    <lineage>
        <taxon>Bacteria</taxon>
        <taxon>Pseudomonadati</taxon>
        <taxon>Pseudomonadota</taxon>
        <taxon>Betaproteobacteria</taxon>
        <taxon>Nitrosomonadales</taxon>
        <taxon>Nitrosomonadaceae</taxon>
        <taxon>Nitrosomonas</taxon>
    </lineage>
</organism>
<dbReference type="PANTHER" id="PTHR30189:SF1">
    <property type="entry name" value="LPS-ASSEMBLY PROTEIN LPTD"/>
    <property type="match status" value="1"/>
</dbReference>
<evidence type="ECO:0000256" key="1">
    <source>
        <dbReference type="ARBA" id="ARBA00022729"/>
    </source>
</evidence>
<keyword evidence="1 4" id="KW-0732">Signal</keyword>
<comment type="caution">
    <text evidence="4">Lacks conserved residue(s) required for the propagation of feature annotation.</text>
</comment>
<gene>
    <name evidence="4" type="primary">lptD</name>
    <name evidence="8" type="ORF">SAMN05421881_107711</name>
</gene>
<dbReference type="InterPro" id="IPR045659">
    <property type="entry name" value="LptD_2"/>
</dbReference>
<dbReference type="Pfam" id="PF04453">
    <property type="entry name" value="LptD"/>
    <property type="match status" value="1"/>
</dbReference>
<dbReference type="Gene3D" id="2.60.450.10">
    <property type="entry name" value="Lipopolysaccharide (LPS) transport protein A like domain"/>
    <property type="match status" value="1"/>
</dbReference>
<protein>
    <recommendedName>
        <fullName evidence="4">LPS-assembly protein LptD</fullName>
    </recommendedName>
</protein>